<reference evidence="1" key="1">
    <citation type="submission" date="2022-09" db="EMBL/GenBank/DDBJ databases">
        <title>Intensive care unit water sources are persistently colonized with multi-drug resistant bacteria and are the site of extensive horizontal gene transfer of antibiotic resistance genes.</title>
        <authorList>
            <person name="Diorio-Toth L."/>
        </authorList>
    </citation>
    <scope>NUCLEOTIDE SEQUENCE</scope>
    <source>
        <strain evidence="1">GD03659</strain>
    </source>
</reference>
<dbReference type="AlphaFoldDB" id="A0AA42WUE2"/>
<dbReference type="EMBL" id="JAOCKX010000002">
    <property type="protein sequence ID" value="MDH2130039.1"/>
    <property type="molecule type" value="Genomic_DNA"/>
</dbReference>
<protein>
    <submittedName>
        <fullName evidence="1">Uncharacterized protein</fullName>
    </submittedName>
</protein>
<sequence length="730" mass="79575">MMTADFDPADFDGDSALDTDMAGFDIDPKLRPVRHLPLLVQASGRYNFVRSPRFPMPRALPGAVDRFDDDINALTLYTREELRLDVDGRYPQMTVSGTRAGPLGPVVSWVAALTRTGANHYSGQIWFKDGQVGAIPHTQISLKVTKSLLAAQRKVEATFSGGGAASFVRTYQFSSASFRPAEFEYDTVAGATRVTEIGTHDHPNHPATMASETLSLDTVYRRAGFNVSDAPGNGAIPLGAAGADQRWTDQEMHDAMQIYWSRFADKPQWSLWVLFASLHVQGSSLGGIMFDDIGSNHRQGTAIFTDAFIAHPPAGDADPDAWVRRMRFWTAAHEVGHAFNLAHSWQKSLGTPWIPLADDPEARSFMNYPYAVAGGQAAFFADFDFRFSDPELLFMRHGPERFVQMGNADWFDQHGFSQVALDPNEEFGLTLSVNARDNRLPYLLPPVVEMALVNRSGRPKLASAARLSERAGLTLIISKDGRPARQWSPYSRHCGESLEIILGQGEALYDSVLVGAGRNGWDMAEPGRYTIQAMLVVDGRAVISNALEVKVEPPESREEERLAQDIFTPEVGQVLAVNGTRGVQSAVDALRAATRMRQHPLARQAAVALAGPLADEYKLLQVDERARPGETPAAAARRIEVYDADLKEARHLLAIATEGSADAAVNAVGHTRFLREAGKLARALDGGVAPALRQTGLGFDAVRAGDVIGGFNLGQDMQRMLALKANGLSI</sequence>
<dbReference type="Proteomes" id="UP001162318">
    <property type="component" value="Unassembled WGS sequence"/>
</dbReference>
<dbReference type="RefSeq" id="WP_234415719.1">
    <property type="nucleotide sequence ID" value="NZ_CP020925.1"/>
</dbReference>
<comment type="caution">
    <text evidence="1">The sequence shown here is derived from an EMBL/GenBank/DDBJ whole genome shotgun (WGS) entry which is preliminary data.</text>
</comment>
<dbReference type="SUPFAM" id="SSF55486">
    <property type="entry name" value="Metalloproteases ('zincins'), catalytic domain"/>
    <property type="match status" value="1"/>
</dbReference>
<accession>A0AA42WUE2</accession>
<evidence type="ECO:0000313" key="2">
    <source>
        <dbReference type="Proteomes" id="UP001162318"/>
    </source>
</evidence>
<organism evidence="1 2">
    <name type="scientific">Sphingobium yanoikuyae</name>
    <name type="common">Sphingomonas yanoikuyae</name>
    <dbReference type="NCBI Taxonomy" id="13690"/>
    <lineage>
        <taxon>Bacteria</taxon>
        <taxon>Pseudomonadati</taxon>
        <taxon>Pseudomonadota</taxon>
        <taxon>Alphaproteobacteria</taxon>
        <taxon>Sphingomonadales</taxon>
        <taxon>Sphingomonadaceae</taxon>
        <taxon>Sphingobium</taxon>
    </lineage>
</organism>
<proteinExistence type="predicted"/>
<gene>
    <name evidence="1" type="ORF">N5J77_02800</name>
</gene>
<name>A0AA42WUE2_SPHYA</name>
<evidence type="ECO:0000313" key="1">
    <source>
        <dbReference type="EMBL" id="MDH2130039.1"/>
    </source>
</evidence>